<organism evidence="1 2">
    <name type="scientific">Scutellospora calospora</name>
    <dbReference type="NCBI Taxonomy" id="85575"/>
    <lineage>
        <taxon>Eukaryota</taxon>
        <taxon>Fungi</taxon>
        <taxon>Fungi incertae sedis</taxon>
        <taxon>Mucoromycota</taxon>
        <taxon>Glomeromycotina</taxon>
        <taxon>Glomeromycetes</taxon>
        <taxon>Diversisporales</taxon>
        <taxon>Gigasporaceae</taxon>
        <taxon>Scutellospora</taxon>
    </lineage>
</organism>
<name>A0ACA9L1I7_9GLOM</name>
<dbReference type="Proteomes" id="UP000789860">
    <property type="component" value="Unassembled WGS sequence"/>
</dbReference>
<protein>
    <submittedName>
        <fullName evidence="1">4132_t:CDS:1</fullName>
    </submittedName>
</protein>
<reference evidence="1" key="1">
    <citation type="submission" date="2021-06" db="EMBL/GenBank/DDBJ databases">
        <authorList>
            <person name="Kallberg Y."/>
            <person name="Tangrot J."/>
            <person name="Rosling A."/>
        </authorList>
    </citation>
    <scope>NUCLEOTIDE SEQUENCE</scope>
    <source>
        <strain evidence="1">AU212A</strain>
    </source>
</reference>
<accession>A0ACA9L1I7</accession>
<dbReference type="EMBL" id="CAJVPM010003516">
    <property type="protein sequence ID" value="CAG8502281.1"/>
    <property type="molecule type" value="Genomic_DNA"/>
</dbReference>
<evidence type="ECO:0000313" key="1">
    <source>
        <dbReference type="EMBL" id="CAG8502281.1"/>
    </source>
</evidence>
<comment type="caution">
    <text evidence="1">The sequence shown here is derived from an EMBL/GenBank/DDBJ whole genome shotgun (WGS) entry which is preliminary data.</text>
</comment>
<proteinExistence type="predicted"/>
<keyword evidence="2" id="KW-1185">Reference proteome</keyword>
<feature type="non-terminal residue" evidence="1">
    <location>
        <position position="171"/>
    </location>
</feature>
<gene>
    <name evidence="1" type="ORF">SCALOS_LOCUS3294</name>
</gene>
<sequence>MAELQQTPLENSVATSSKAEQPLVEQPVLVNQHSLIQALTYLRSELEKVQNEKNDLAKERITLLEQLEFERNKSNSSRTSVDTSIDIQEDSASLQDNNDQEKVVAELRSQIEQFEDEKKGLIVQEQELLNLKAKLEQVQDEKKQLEIQHQSLIAKLANFKTSIADKLKTDM</sequence>
<evidence type="ECO:0000313" key="2">
    <source>
        <dbReference type="Proteomes" id="UP000789860"/>
    </source>
</evidence>